<name>A0A3A4ZCB1_UNCKA</name>
<evidence type="ECO:0000256" key="4">
    <source>
        <dbReference type="ARBA" id="ARBA00022980"/>
    </source>
</evidence>
<evidence type="ECO:0000256" key="6">
    <source>
        <dbReference type="ARBA" id="ARBA00035136"/>
    </source>
</evidence>
<evidence type="ECO:0000256" key="3">
    <source>
        <dbReference type="ARBA" id="ARBA00022884"/>
    </source>
</evidence>
<evidence type="ECO:0000313" key="9">
    <source>
        <dbReference type="EMBL" id="RJR26895.1"/>
    </source>
</evidence>
<keyword evidence="3 7" id="KW-0694">RNA-binding</keyword>
<comment type="similarity">
    <text evidence="1 7">Belongs to the bacterial ribosomal protein bS20 family.</text>
</comment>
<dbReference type="Pfam" id="PF01649">
    <property type="entry name" value="Ribosomal_S20p"/>
    <property type="match status" value="1"/>
</dbReference>
<dbReference type="GO" id="GO:0005829">
    <property type="term" value="C:cytosol"/>
    <property type="evidence" value="ECO:0007669"/>
    <property type="project" value="TreeGrafter"/>
</dbReference>
<dbReference type="InterPro" id="IPR002583">
    <property type="entry name" value="Ribosomal_bS20"/>
</dbReference>
<organism evidence="9 10">
    <name type="scientific">candidate division WWE3 bacterium</name>
    <dbReference type="NCBI Taxonomy" id="2053526"/>
    <lineage>
        <taxon>Bacteria</taxon>
        <taxon>Katanobacteria</taxon>
    </lineage>
</organism>
<dbReference type="SUPFAM" id="SSF46992">
    <property type="entry name" value="Ribosomal protein S20"/>
    <property type="match status" value="1"/>
</dbReference>
<dbReference type="NCBIfam" id="TIGR00029">
    <property type="entry name" value="S20"/>
    <property type="match status" value="1"/>
</dbReference>
<dbReference type="GO" id="GO:0015935">
    <property type="term" value="C:small ribosomal subunit"/>
    <property type="evidence" value="ECO:0007669"/>
    <property type="project" value="TreeGrafter"/>
</dbReference>
<feature type="region of interest" description="Disordered" evidence="8">
    <location>
        <begin position="1"/>
        <end position="23"/>
    </location>
</feature>
<keyword evidence="4 7" id="KW-0689">Ribosomal protein</keyword>
<evidence type="ECO:0000256" key="8">
    <source>
        <dbReference type="SAM" id="MobiDB-lite"/>
    </source>
</evidence>
<proteinExistence type="inferred from homology"/>
<evidence type="ECO:0000256" key="2">
    <source>
        <dbReference type="ARBA" id="ARBA00022730"/>
    </source>
</evidence>
<accession>A0A3A4ZCB1</accession>
<reference evidence="9 10" key="1">
    <citation type="journal article" date="2017" name="ISME J.">
        <title>Energy and carbon metabolisms in a deep terrestrial subsurface fluid microbial community.</title>
        <authorList>
            <person name="Momper L."/>
            <person name="Jungbluth S.P."/>
            <person name="Lee M.D."/>
            <person name="Amend J.P."/>
        </authorList>
    </citation>
    <scope>NUCLEOTIDE SEQUENCE [LARGE SCALE GENOMIC DNA]</scope>
    <source>
        <strain evidence="9">SURF_46</strain>
    </source>
</reference>
<comment type="caution">
    <text evidence="9">The sequence shown here is derived from an EMBL/GenBank/DDBJ whole genome shotgun (WGS) entry which is preliminary data.</text>
</comment>
<keyword evidence="5 7" id="KW-0687">Ribonucleoprotein</keyword>
<evidence type="ECO:0000256" key="1">
    <source>
        <dbReference type="ARBA" id="ARBA00007634"/>
    </source>
</evidence>
<dbReference type="InterPro" id="IPR036510">
    <property type="entry name" value="Ribosomal_bS20_sf"/>
</dbReference>
<feature type="compositionally biased region" description="Basic residues" evidence="8">
    <location>
        <begin position="1"/>
        <end position="20"/>
    </location>
</feature>
<dbReference type="GO" id="GO:0070181">
    <property type="term" value="F:small ribosomal subunit rRNA binding"/>
    <property type="evidence" value="ECO:0007669"/>
    <property type="project" value="TreeGrafter"/>
</dbReference>
<evidence type="ECO:0000256" key="5">
    <source>
        <dbReference type="ARBA" id="ARBA00023274"/>
    </source>
</evidence>
<dbReference type="AlphaFoldDB" id="A0A3A4ZCB1"/>
<keyword evidence="2 7" id="KW-0699">rRNA-binding</keyword>
<evidence type="ECO:0000256" key="7">
    <source>
        <dbReference type="HAMAP-Rule" id="MF_00500"/>
    </source>
</evidence>
<comment type="function">
    <text evidence="7">Binds directly to 16S ribosomal RNA.</text>
</comment>
<evidence type="ECO:0000313" key="10">
    <source>
        <dbReference type="Proteomes" id="UP000265540"/>
    </source>
</evidence>
<dbReference type="GO" id="GO:0003735">
    <property type="term" value="F:structural constituent of ribosome"/>
    <property type="evidence" value="ECO:0007669"/>
    <property type="project" value="InterPro"/>
</dbReference>
<dbReference type="Gene3D" id="1.20.58.110">
    <property type="entry name" value="Ribosomal protein S20"/>
    <property type="match status" value="1"/>
</dbReference>
<sequence length="102" mass="11459">MANTKSAKKAIRSSERKRSHNAMWEKRIKETVKVLKTELDNKNAKPEILNSQLTAVQKVLDKAAKEKVIHKNKSNRLKSRYAKSIAALLSKKGTRGSAKSSE</sequence>
<dbReference type="PANTHER" id="PTHR33398:SF1">
    <property type="entry name" value="SMALL RIBOSOMAL SUBUNIT PROTEIN BS20C"/>
    <property type="match status" value="1"/>
</dbReference>
<dbReference type="EMBL" id="QZJF01000017">
    <property type="protein sequence ID" value="RJR26895.1"/>
    <property type="molecule type" value="Genomic_DNA"/>
</dbReference>
<dbReference type="HAMAP" id="MF_00500">
    <property type="entry name" value="Ribosomal_bS20"/>
    <property type="match status" value="1"/>
</dbReference>
<dbReference type="PANTHER" id="PTHR33398">
    <property type="entry name" value="30S RIBOSOMAL PROTEIN S20"/>
    <property type="match status" value="1"/>
</dbReference>
<dbReference type="GO" id="GO:0006412">
    <property type="term" value="P:translation"/>
    <property type="evidence" value="ECO:0007669"/>
    <property type="project" value="UniProtKB-UniRule"/>
</dbReference>
<gene>
    <name evidence="7 9" type="primary">rpsT</name>
    <name evidence="9" type="ORF">C4561_03915</name>
</gene>
<protein>
    <recommendedName>
        <fullName evidence="6 7">Small ribosomal subunit protein bS20</fullName>
    </recommendedName>
</protein>
<dbReference type="Proteomes" id="UP000265540">
    <property type="component" value="Unassembled WGS sequence"/>
</dbReference>